<feature type="compositionally biased region" description="Acidic residues" evidence="1">
    <location>
        <begin position="68"/>
        <end position="77"/>
    </location>
</feature>
<dbReference type="AlphaFoldDB" id="A0A7J7GHC5"/>
<keyword evidence="2" id="KW-0812">Transmembrane</keyword>
<accession>A0A7J7GHC5</accession>
<sequence>MEQDTKIQNHESPNCRAIGNHWPTTTPLLATVVLASFNHQTGAEDVHFASISSHLAPEDDAKDNHESDEYESTDDSEDNHKRDEKGASNDGNLECSSSGDDPTVLEMIIVKDVKSGAKALLYLFTASLFIPLLSNPLSLLYSTTFHYCHCATVTTSEPPASSSPTKVEMPHSPVMRCSPVREIRGDNHRRGRSLEGGILLREKNDDLALFNEMETRERDSFLLPSNDDFEDTFRKAVLFLEECQNIEELQDIIIMEDGKQGLHTFWQQIPLSWDI</sequence>
<feature type="transmembrane region" description="Helical" evidence="2">
    <location>
        <begin position="119"/>
        <end position="141"/>
    </location>
</feature>
<organism evidence="3 4">
    <name type="scientific">Camellia sinensis</name>
    <name type="common">Tea plant</name>
    <name type="synonym">Thea sinensis</name>
    <dbReference type="NCBI Taxonomy" id="4442"/>
    <lineage>
        <taxon>Eukaryota</taxon>
        <taxon>Viridiplantae</taxon>
        <taxon>Streptophyta</taxon>
        <taxon>Embryophyta</taxon>
        <taxon>Tracheophyta</taxon>
        <taxon>Spermatophyta</taxon>
        <taxon>Magnoliopsida</taxon>
        <taxon>eudicotyledons</taxon>
        <taxon>Gunneridae</taxon>
        <taxon>Pentapetalae</taxon>
        <taxon>asterids</taxon>
        <taxon>Ericales</taxon>
        <taxon>Theaceae</taxon>
        <taxon>Camellia</taxon>
    </lineage>
</organism>
<evidence type="ECO:0000313" key="3">
    <source>
        <dbReference type="EMBL" id="KAF5940153.1"/>
    </source>
</evidence>
<feature type="region of interest" description="Disordered" evidence="1">
    <location>
        <begin position="55"/>
        <end position="98"/>
    </location>
</feature>
<feature type="compositionally biased region" description="Polar residues" evidence="1">
    <location>
        <begin position="89"/>
        <end position="98"/>
    </location>
</feature>
<dbReference type="Proteomes" id="UP000593564">
    <property type="component" value="Unassembled WGS sequence"/>
</dbReference>
<gene>
    <name evidence="3" type="ORF">HYC85_021320</name>
</gene>
<proteinExistence type="predicted"/>
<keyword evidence="2" id="KW-1133">Transmembrane helix</keyword>
<reference evidence="3 4" key="2">
    <citation type="submission" date="2020-07" db="EMBL/GenBank/DDBJ databases">
        <title>Genome assembly of wild tea tree DASZ reveals pedigree and selection history of tea varieties.</title>
        <authorList>
            <person name="Zhang W."/>
        </authorList>
    </citation>
    <scope>NUCLEOTIDE SEQUENCE [LARGE SCALE GENOMIC DNA]</scope>
    <source>
        <strain evidence="4">cv. G240</strain>
        <tissue evidence="3">Leaf</tissue>
    </source>
</reference>
<comment type="caution">
    <text evidence="3">The sequence shown here is derived from an EMBL/GenBank/DDBJ whole genome shotgun (WGS) entry which is preliminary data.</text>
</comment>
<dbReference type="GO" id="GO:0055028">
    <property type="term" value="C:cortical microtubule"/>
    <property type="evidence" value="ECO:0007669"/>
    <property type="project" value="TreeGrafter"/>
</dbReference>
<keyword evidence="2" id="KW-0472">Membrane</keyword>
<dbReference type="GO" id="GO:0043622">
    <property type="term" value="P:cortical microtubule organization"/>
    <property type="evidence" value="ECO:0007669"/>
    <property type="project" value="TreeGrafter"/>
</dbReference>
<feature type="compositionally biased region" description="Basic and acidic residues" evidence="1">
    <location>
        <begin position="78"/>
        <end position="87"/>
    </location>
</feature>
<dbReference type="PANTHER" id="PTHR31949:SF3">
    <property type="entry name" value="RUN_FYVE DOMAIN PROTEIN"/>
    <property type="match status" value="1"/>
</dbReference>
<feature type="compositionally biased region" description="Basic and acidic residues" evidence="1">
    <location>
        <begin position="56"/>
        <end position="67"/>
    </location>
</feature>
<evidence type="ECO:0000256" key="1">
    <source>
        <dbReference type="SAM" id="MobiDB-lite"/>
    </source>
</evidence>
<evidence type="ECO:0000313" key="4">
    <source>
        <dbReference type="Proteomes" id="UP000593564"/>
    </source>
</evidence>
<reference evidence="4" key="1">
    <citation type="journal article" date="2020" name="Nat. Commun.">
        <title>Genome assembly of wild tea tree DASZ reveals pedigree and selection history of tea varieties.</title>
        <authorList>
            <person name="Zhang W."/>
            <person name="Zhang Y."/>
            <person name="Qiu H."/>
            <person name="Guo Y."/>
            <person name="Wan H."/>
            <person name="Zhang X."/>
            <person name="Scossa F."/>
            <person name="Alseekh S."/>
            <person name="Zhang Q."/>
            <person name="Wang P."/>
            <person name="Xu L."/>
            <person name="Schmidt M.H."/>
            <person name="Jia X."/>
            <person name="Li D."/>
            <person name="Zhu A."/>
            <person name="Guo F."/>
            <person name="Chen W."/>
            <person name="Ni D."/>
            <person name="Usadel B."/>
            <person name="Fernie A.R."/>
            <person name="Wen W."/>
        </authorList>
    </citation>
    <scope>NUCLEOTIDE SEQUENCE [LARGE SCALE GENOMIC DNA]</scope>
    <source>
        <strain evidence="4">cv. G240</strain>
    </source>
</reference>
<dbReference type="PANTHER" id="PTHR31949">
    <property type="entry name" value="GASTRIC MUCIN-LIKE PROTEIN"/>
    <property type="match status" value="1"/>
</dbReference>
<evidence type="ECO:0000256" key="2">
    <source>
        <dbReference type="SAM" id="Phobius"/>
    </source>
</evidence>
<dbReference type="EMBL" id="JACBKZ010000010">
    <property type="protein sequence ID" value="KAF5940153.1"/>
    <property type="molecule type" value="Genomic_DNA"/>
</dbReference>
<keyword evidence="4" id="KW-1185">Reference proteome</keyword>
<protein>
    <submittedName>
        <fullName evidence="3">Uncharacterized protein</fullName>
    </submittedName>
</protein>
<name>A0A7J7GHC5_CAMSI</name>